<dbReference type="PANTHER" id="PTHR38478">
    <property type="entry name" value="PEPTIDASE M1A AND M12B"/>
    <property type="match status" value="1"/>
</dbReference>
<evidence type="ECO:0000313" key="5">
    <source>
        <dbReference type="Proteomes" id="UP001210978"/>
    </source>
</evidence>
<feature type="domain" description="EcxA zinc-binding" evidence="1">
    <location>
        <begin position="445"/>
        <end position="750"/>
    </location>
</feature>
<reference evidence="4 5" key="1">
    <citation type="submission" date="2023-01" db="EMBL/GenBank/DDBJ databases">
        <title>Complete genome of Chryseobacterium camelliae VAN22-5A.</title>
        <authorList>
            <person name="Zong G."/>
            <person name="Cao G."/>
        </authorList>
    </citation>
    <scope>NUCLEOTIDE SEQUENCE [LARGE SCALE GENOMIC DNA]</scope>
    <source>
        <strain evidence="4 5">VAN22-5A</strain>
    </source>
</reference>
<dbReference type="InterPro" id="IPR034032">
    <property type="entry name" value="Zn_MMP-like_bac"/>
</dbReference>
<dbReference type="InterPro" id="IPR024079">
    <property type="entry name" value="MetalloPept_cat_dom_sf"/>
</dbReference>
<proteinExistence type="predicted"/>
<protein>
    <submittedName>
        <fullName evidence="4">Zinc-dependent metalloprotease</fullName>
    </submittedName>
</protein>
<dbReference type="Pfam" id="PF17148">
    <property type="entry name" value="DUF5117"/>
    <property type="match status" value="1"/>
</dbReference>
<gene>
    <name evidence="4" type="ORF">PFY12_07205</name>
</gene>
<dbReference type="GO" id="GO:0008237">
    <property type="term" value="F:metallopeptidase activity"/>
    <property type="evidence" value="ECO:0007669"/>
    <property type="project" value="UniProtKB-KW"/>
</dbReference>
<dbReference type="InterPro" id="IPR033413">
    <property type="entry name" value="DUF5117"/>
</dbReference>
<dbReference type="EMBL" id="CP115859">
    <property type="protein sequence ID" value="WBV61895.1"/>
    <property type="molecule type" value="Genomic_DNA"/>
</dbReference>
<name>A0ABY7QQG7_9FLAO</name>
<dbReference type="InterPro" id="IPR033428">
    <property type="entry name" value="DUF5118"/>
</dbReference>
<dbReference type="Pfam" id="PF16313">
    <property type="entry name" value="DUF4953"/>
    <property type="match status" value="1"/>
</dbReference>
<evidence type="ECO:0000259" key="3">
    <source>
        <dbReference type="Pfam" id="PF17162"/>
    </source>
</evidence>
<feature type="domain" description="DUF5117" evidence="2">
    <location>
        <begin position="112"/>
        <end position="310"/>
    </location>
</feature>
<dbReference type="Gene3D" id="3.40.390.10">
    <property type="entry name" value="Collagenase (Catalytic Domain)"/>
    <property type="match status" value="1"/>
</dbReference>
<sequence>MKKVKNIGAAFFLFALISGQYELKGQEKDSATVKTDTAKVKKDDKKKPSMKSYKEIITDKAVSDQGIFTVHKIDDKYYFEIPDHILKKEFLLVTRLTKAAAGMRSGNTGYAGDQIGQQVVAFEKGPKDKILLRAISFVDYAKDSTSDMYNSVTRNNVQSIIKSFDVKTYGNNKKTSVIEVTDLLNSDNEMVSFSTNYKEDFKVGAFQKDMSFVNFVKSYPNNIEINTTKTFARTLGRTAPGIPAANLPKISGNYTVEINSSFVLLPENKMQARYFDPRVGYFAVGYTDFDLDPQGVKRVSLVKRWRLEPKPQDLEKYKKGELVEPAKPIVFYIDPATPKKWVPYLIQGVNDWKKAFEKAGFKNAIYAKVPDAKTDPEWSLEDARFSAIVYKPSDVPNASGPSISDPRTGEILESHINWYHNVMMLLRNWYFIQASPNDARARKIEFDDKLMGELIRFVSSHEVGHTLGLRHNFGSSSTVPVEKLRDKKWLEKNGHTPSIMDYARFNYVAQPEDNIDDAGIMPRIGDYDDWAIEWGYRRFYQYNTPDSEKEHLNKWVIKNLKNERLWFGTESDPLDPRSQSEQVGDNAMVASTYGIKNLKRIMDNLEKWTQTPNEDYDNLGMMYDQVTTQLRRYAGHVSKYIGGQMETPKTTEQSGVVYEAVAKKDQKEAMKFLEENIFTTPQWLLKKEIFEKTGKTPVKTVEDIQNGVLARILSPMVLQNMYQMEAIDQSTYTMVELFSDLNTSIIKKENPDVYGRNLQRNYVDNLIKLIDTKSSDRSDVSAIARGNLIMIKKELAARTDSNMVNKYHYEDLVFRIEKALDPK</sequence>
<dbReference type="RefSeq" id="WP_271150147.1">
    <property type="nucleotide sequence ID" value="NZ_CP115859.1"/>
</dbReference>
<dbReference type="CDD" id="cd04276">
    <property type="entry name" value="ZnMc_MMP_like_2"/>
    <property type="match status" value="1"/>
</dbReference>
<accession>A0ABY7QQG7</accession>
<dbReference type="PANTHER" id="PTHR38478:SF1">
    <property type="entry name" value="ZINC DEPENDENT METALLOPROTEASE DOMAIN LIPOPROTEIN"/>
    <property type="match status" value="1"/>
</dbReference>
<dbReference type="Proteomes" id="UP001210978">
    <property type="component" value="Chromosome"/>
</dbReference>
<keyword evidence="5" id="KW-1185">Reference proteome</keyword>
<organism evidence="4 5">
    <name type="scientific">Chryseobacterium camelliae</name>
    <dbReference type="NCBI Taxonomy" id="1265445"/>
    <lineage>
        <taxon>Bacteria</taxon>
        <taxon>Pseudomonadati</taxon>
        <taxon>Bacteroidota</taxon>
        <taxon>Flavobacteriia</taxon>
        <taxon>Flavobacteriales</taxon>
        <taxon>Weeksellaceae</taxon>
        <taxon>Chryseobacterium group</taxon>
        <taxon>Chryseobacterium</taxon>
    </lineage>
</organism>
<evidence type="ECO:0000259" key="2">
    <source>
        <dbReference type="Pfam" id="PF17148"/>
    </source>
</evidence>
<keyword evidence="4" id="KW-0378">Hydrolase</keyword>
<keyword evidence="4" id="KW-0645">Protease</keyword>
<dbReference type="SUPFAM" id="SSF55486">
    <property type="entry name" value="Metalloproteases ('zincins'), catalytic domain"/>
    <property type="match status" value="1"/>
</dbReference>
<dbReference type="InterPro" id="IPR032534">
    <property type="entry name" value="EcxA_zinc-bd"/>
</dbReference>
<keyword evidence="4" id="KW-0482">Metalloprotease</keyword>
<feature type="domain" description="DUF5118" evidence="3">
    <location>
        <begin position="51"/>
        <end position="98"/>
    </location>
</feature>
<dbReference type="Pfam" id="PF17162">
    <property type="entry name" value="DUF5118"/>
    <property type="match status" value="1"/>
</dbReference>
<evidence type="ECO:0000259" key="1">
    <source>
        <dbReference type="Pfam" id="PF16313"/>
    </source>
</evidence>
<evidence type="ECO:0000313" key="4">
    <source>
        <dbReference type="EMBL" id="WBV61895.1"/>
    </source>
</evidence>